<evidence type="ECO:0000256" key="2">
    <source>
        <dbReference type="SAM" id="Phobius"/>
    </source>
</evidence>
<dbReference type="AlphaFoldDB" id="B7BGK3"/>
<keyword evidence="2" id="KW-1133">Transmembrane helix</keyword>
<proteinExistence type="predicted"/>
<dbReference type="EMBL" id="ABYH01000415">
    <property type="protein sequence ID" value="EEC94436.1"/>
    <property type="molecule type" value="Genomic_DNA"/>
</dbReference>
<dbReference type="Proteomes" id="UP000005510">
    <property type="component" value="Unassembled WGS sequence"/>
</dbReference>
<dbReference type="HOGENOM" id="CLU_1800555_0_0_10"/>
<comment type="caution">
    <text evidence="3">The sequence shown here is derived from an EMBL/GenBank/DDBJ whole genome shotgun (WGS) entry which is preliminary data.</text>
</comment>
<gene>
    <name evidence="3" type="ORF">PRABACTJOHN_04201</name>
</gene>
<organism evidence="3 4">
    <name type="scientific">Parabacteroides johnsonii DSM 18315</name>
    <dbReference type="NCBI Taxonomy" id="537006"/>
    <lineage>
        <taxon>Bacteria</taxon>
        <taxon>Pseudomonadati</taxon>
        <taxon>Bacteroidota</taxon>
        <taxon>Bacteroidia</taxon>
        <taxon>Bacteroidales</taxon>
        <taxon>Tannerellaceae</taxon>
        <taxon>Parabacteroides</taxon>
    </lineage>
</organism>
<feature type="coiled-coil region" evidence="1">
    <location>
        <begin position="71"/>
        <end position="143"/>
    </location>
</feature>
<protein>
    <submittedName>
        <fullName evidence="3">Uncharacterized protein</fullName>
    </submittedName>
</protein>
<keyword evidence="1" id="KW-0175">Coiled coil</keyword>
<accession>B7BGK3</accession>
<feature type="transmembrane region" description="Helical" evidence="2">
    <location>
        <begin position="40"/>
        <end position="60"/>
    </location>
</feature>
<sequence>MHINMKKKSLFRRVSGVLTGLFFSTSLILAANENGQLFGSETLIVVVALLLFFVPLFLYVRKLHSNMNDRSDRIIKENAALENLNKEINARNEEVNIRNEELDSLNRLLEEQIEQQEERYRALREQNDDLAQANSDLVRKNNEL</sequence>
<feature type="non-terminal residue" evidence="3">
    <location>
        <position position="144"/>
    </location>
</feature>
<reference evidence="3 4" key="1">
    <citation type="submission" date="2008-10" db="EMBL/GenBank/DDBJ databases">
        <title>Draft genome sequence of Parabacteroides johnsonii (DSM 18315).</title>
        <authorList>
            <person name="Sudarsanam P."/>
            <person name="Ley R."/>
            <person name="Guruge J."/>
            <person name="Turnbaugh P.J."/>
            <person name="Mahowald M."/>
            <person name="Liep D."/>
            <person name="Gordon J."/>
        </authorList>
    </citation>
    <scope>NUCLEOTIDE SEQUENCE [LARGE SCALE GENOMIC DNA]</scope>
    <source>
        <strain evidence="3 4">DSM 18315</strain>
    </source>
</reference>
<keyword evidence="2" id="KW-0812">Transmembrane</keyword>
<reference evidence="3 4" key="2">
    <citation type="submission" date="2008-10" db="EMBL/GenBank/DDBJ databases">
        <authorList>
            <person name="Fulton L."/>
            <person name="Clifton S."/>
            <person name="Fulton B."/>
            <person name="Xu J."/>
            <person name="Minx P."/>
            <person name="Pepin K.H."/>
            <person name="Johnson M."/>
            <person name="Bhonagiri V."/>
            <person name="Nash W.E."/>
            <person name="Mardis E.R."/>
            <person name="Wilson R.K."/>
        </authorList>
    </citation>
    <scope>NUCLEOTIDE SEQUENCE [LARGE SCALE GENOMIC DNA]</scope>
    <source>
        <strain evidence="3 4">DSM 18315</strain>
    </source>
</reference>
<evidence type="ECO:0000256" key="1">
    <source>
        <dbReference type="SAM" id="Coils"/>
    </source>
</evidence>
<keyword evidence="2" id="KW-0472">Membrane</keyword>
<evidence type="ECO:0000313" key="3">
    <source>
        <dbReference type="EMBL" id="EEC94436.1"/>
    </source>
</evidence>
<name>B7BGK3_9BACT</name>
<evidence type="ECO:0000313" key="4">
    <source>
        <dbReference type="Proteomes" id="UP000005510"/>
    </source>
</evidence>